<dbReference type="Proteomes" id="UP001337655">
    <property type="component" value="Unassembled WGS sequence"/>
</dbReference>
<name>A0AAV9P449_9PEZI</name>
<organism evidence="2 3">
    <name type="scientific">Saxophila tyrrhenica</name>
    <dbReference type="NCBI Taxonomy" id="1690608"/>
    <lineage>
        <taxon>Eukaryota</taxon>
        <taxon>Fungi</taxon>
        <taxon>Dikarya</taxon>
        <taxon>Ascomycota</taxon>
        <taxon>Pezizomycotina</taxon>
        <taxon>Dothideomycetes</taxon>
        <taxon>Dothideomycetidae</taxon>
        <taxon>Mycosphaerellales</taxon>
        <taxon>Extremaceae</taxon>
        <taxon>Saxophila</taxon>
    </lineage>
</organism>
<sequence>MSTAYPPRLVKYLFSSKKQRDAARTTPMKPGFYGNFPSTFGLYYLGHGTDFLSLNFLLATLPSSTDSDPQRQDLYAVTFHKGPGTVQCTIYSSLTHGSTPLAVATNEKRYGNHELINLPPSSGNSGPRTERLTSSGFASNAHTFVWEGEQFEIREEPKKRPKTIRVVHVSAPSAASSDAQGEEGRPVEPSGKHEETVTTWTEGSIPNREGRLAIFKFAESNPVERFGEAWGLFCVVATLAICQRGAAIEGTRSWHEEKMLEKGNFGK</sequence>
<evidence type="ECO:0000313" key="2">
    <source>
        <dbReference type="EMBL" id="KAK5167543.1"/>
    </source>
</evidence>
<dbReference type="RefSeq" id="XP_064657249.1">
    <property type="nucleotide sequence ID" value="XM_064804479.1"/>
</dbReference>
<gene>
    <name evidence="2" type="ORF">LTR77_007242</name>
</gene>
<keyword evidence="3" id="KW-1185">Reference proteome</keyword>
<dbReference type="EMBL" id="JAVRRT010000011">
    <property type="protein sequence ID" value="KAK5167543.1"/>
    <property type="molecule type" value="Genomic_DNA"/>
</dbReference>
<feature type="region of interest" description="Disordered" evidence="1">
    <location>
        <begin position="170"/>
        <end position="204"/>
    </location>
</feature>
<dbReference type="GeneID" id="89928578"/>
<dbReference type="AlphaFoldDB" id="A0AAV9P449"/>
<comment type="caution">
    <text evidence="2">The sequence shown here is derived from an EMBL/GenBank/DDBJ whole genome shotgun (WGS) entry which is preliminary data.</text>
</comment>
<evidence type="ECO:0000313" key="3">
    <source>
        <dbReference type="Proteomes" id="UP001337655"/>
    </source>
</evidence>
<evidence type="ECO:0000256" key="1">
    <source>
        <dbReference type="SAM" id="MobiDB-lite"/>
    </source>
</evidence>
<proteinExistence type="predicted"/>
<accession>A0AAV9P449</accession>
<feature type="compositionally biased region" description="Low complexity" evidence="1">
    <location>
        <begin position="170"/>
        <end position="179"/>
    </location>
</feature>
<reference evidence="2 3" key="1">
    <citation type="submission" date="2023-08" db="EMBL/GenBank/DDBJ databases">
        <title>Black Yeasts Isolated from many extreme environments.</title>
        <authorList>
            <person name="Coleine C."/>
            <person name="Stajich J.E."/>
            <person name="Selbmann L."/>
        </authorList>
    </citation>
    <scope>NUCLEOTIDE SEQUENCE [LARGE SCALE GENOMIC DNA]</scope>
    <source>
        <strain evidence="2 3">CCFEE 5935</strain>
    </source>
</reference>
<feature type="compositionally biased region" description="Basic and acidic residues" evidence="1">
    <location>
        <begin position="182"/>
        <end position="196"/>
    </location>
</feature>
<protein>
    <submittedName>
        <fullName evidence="2">Uncharacterized protein</fullName>
    </submittedName>
</protein>